<feature type="coiled-coil region" evidence="1">
    <location>
        <begin position="49"/>
        <end position="97"/>
    </location>
</feature>
<evidence type="ECO:0000313" key="3">
    <source>
        <dbReference type="Proteomes" id="UP000035909"/>
    </source>
</evidence>
<dbReference type="RefSeq" id="WP_047887803.1">
    <property type="nucleotide sequence ID" value="NZ_CP071325.1"/>
</dbReference>
<sequence length="183" mass="21600">MPDLQRLETLIDQLGKDAAQLDRTRGESERPLFDEHLFHCRSKLLTPCVNELRDEIRALRMERRTGRLEAARTQYVCEKLVSQIQAIQRELATQQIRKNEPKRTSGWRKPIHQLYQDLAQHQDWERRLAAMLRDKEHLLNRSTSLTERQTLQQEVLALGGRLTRCRAALRKIEKDISLQERKG</sequence>
<dbReference type="Proteomes" id="UP000035909">
    <property type="component" value="Unassembled WGS sequence"/>
</dbReference>
<dbReference type="Gene3D" id="1.20.1270.340">
    <property type="match status" value="1"/>
</dbReference>
<proteinExistence type="predicted"/>
<dbReference type="AlphaFoldDB" id="A0A0J1GXD3"/>
<keyword evidence="3" id="KW-1185">Reference proteome</keyword>
<comment type="caution">
    <text evidence="2">The sequence shown here is derived from an EMBL/GenBank/DDBJ whole genome shotgun (WGS) entry which is preliminary data.</text>
</comment>
<dbReference type="InterPro" id="IPR010890">
    <property type="entry name" value="PriC"/>
</dbReference>
<gene>
    <name evidence="2" type="ORF">ABT57_24040</name>
</gene>
<dbReference type="OrthoDB" id="6402824at2"/>
<reference evidence="2 3" key="1">
    <citation type="submission" date="2015-05" db="EMBL/GenBank/DDBJ databases">
        <title>Photobacterium galathea sp. nov.</title>
        <authorList>
            <person name="Machado H."/>
            <person name="Gram L."/>
        </authorList>
    </citation>
    <scope>NUCLEOTIDE SEQUENCE [LARGE SCALE GENOMIC DNA]</scope>
    <source>
        <strain evidence="2 3">DSM 22954</strain>
    </source>
</reference>
<dbReference type="STRING" id="320778.ABT57_24040"/>
<dbReference type="PATRIC" id="fig|320778.3.peg.5141"/>
<keyword evidence="1" id="KW-0175">Coiled coil</keyword>
<evidence type="ECO:0000256" key="1">
    <source>
        <dbReference type="SAM" id="Coils"/>
    </source>
</evidence>
<organism evidence="2 3">
    <name type="scientific">Photobacterium ganghwense</name>
    <dbReference type="NCBI Taxonomy" id="320778"/>
    <lineage>
        <taxon>Bacteria</taxon>
        <taxon>Pseudomonadati</taxon>
        <taxon>Pseudomonadota</taxon>
        <taxon>Gammaproteobacteria</taxon>
        <taxon>Vibrionales</taxon>
        <taxon>Vibrionaceae</taxon>
        <taxon>Photobacterium</taxon>
    </lineage>
</organism>
<dbReference type="Pfam" id="PF07445">
    <property type="entry name" value="PriC"/>
    <property type="match status" value="1"/>
</dbReference>
<evidence type="ECO:0000313" key="2">
    <source>
        <dbReference type="EMBL" id="KLV04315.1"/>
    </source>
</evidence>
<dbReference type="InterPro" id="IPR038338">
    <property type="entry name" value="PriC_sf"/>
</dbReference>
<dbReference type="EMBL" id="LDOU01000035">
    <property type="protein sequence ID" value="KLV04315.1"/>
    <property type="molecule type" value="Genomic_DNA"/>
</dbReference>
<name>A0A0J1GXD3_9GAMM</name>
<protein>
    <submittedName>
        <fullName evidence="2">Prepilin peptidase</fullName>
    </submittedName>
</protein>
<accession>A0A0J1GXD3</accession>